<accession>A0A1X7LEV7</accession>
<keyword evidence="2" id="KW-1185">Reference proteome</keyword>
<dbReference type="Proteomes" id="UP000193355">
    <property type="component" value="Unassembled WGS sequence"/>
</dbReference>
<dbReference type="EMBL" id="FXBB01000057">
    <property type="protein sequence ID" value="SMG51709.1"/>
    <property type="molecule type" value="Genomic_DNA"/>
</dbReference>
<protein>
    <submittedName>
        <fullName evidence="1">Uncharacterized protein</fullName>
    </submittedName>
</protein>
<dbReference type="RefSeq" id="WP_085545715.1">
    <property type="nucleotide sequence ID" value="NZ_FXBB01000057.1"/>
</dbReference>
<sequence>MKIGPAFGMPGENKMVTVVLSSGEVLRCSLDEIFFEEELSFYVKLETGEFRELPEKDIVQIDGREITIGGEL</sequence>
<reference evidence="2" key="1">
    <citation type="submission" date="2017-04" db="EMBL/GenBank/DDBJ databases">
        <authorList>
            <person name="Varghese N."/>
            <person name="Submissions S."/>
        </authorList>
    </citation>
    <scope>NUCLEOTIDE SEQUENCE [LARGE SCALE GENOMIC DNA]</scope>
    <source>
        <strain evidence="2">USBA 82</strain>
    </source>
</reference>
<evidence type="ECO:0000313" key="2">
    <source>
        <dbReference type="Proteomes" id="UP000193355"/>
    </source>
</evidence>
<evidence type="ECO:0000313" key="1">
    <source>
        <dbReference type="EMBL" id="SMG51709.1"/>
    </source>
</evidence>
<proteinExistence type="predicted"/>
<gene>
    <name evidence="1" type="ORF">SAMN06275492_1577</name>
</gene>
<organism evidence="1 2">
    <name type="scientific">Dethiosulfovibrio salsuginis</name>
    <dbReference type="NCBI Taxonomy" id="561720"/>
    <lineage>
        <taxon>Bacteria</taxon>
        <taxon>Thermotogati</taxon>
        <taxon>Synergistota</taxon>
        <taxon>Synergistia</taxon>
        <taxon>Synergistales</taxon>
        <taxon>Dethiosulfovibrionaceae</taxon>
        <taxon>Dethiosulfovibrio</taxon>
    </lineage>
</organism>
<name>A0A1X7LEV7_9BACT</name>
<dbReference type="AlphaFoldDB" id="A0A1X7LEV7"/>
<dbReference type="STRING" id="561720.SAMN06275492_1577"/>